<sequence length="21" mass="2379">MASMCDSVIYVRVRPCLGQLH</sequence>
<evidence type="ECO:0000313" key="2">
    <source>
        <dbReference type="Proteomes" id="UP000032142"/>
    </source>
</evidence>
<reference evidence="2" key="1">
    <citation type="submission" date="2014-09" db="EMBL/GenBank/DDBJ databases">
        <authorList>
            <person name="Mudge J."/>
            <person name="Ramaraj T."/>
            <person name="Lindquist I.E."/>
            <person name="Bharti A.K."/>
            <person name="Sundararajan A."/>
            <person name="Cameron C.T."/>
            <person name="Woodward J.E."/>
            <person name="May G.D."/>
            <person name="Brubaker C."/>
            <person name="Broadhvest J."/>
            <person name="Wilkins T.A."/>
        </authorList>
    </citation>
    <scope>NUCLEOTIDE SEQUENCE</scope>
    <source>
        <strain evidence="2">cv. AKA8401</strain>
    </source>
</reference>
<accession>A0A0B0N8C5</accession>
<gene>
    <name evidence="1" type="ORF">F383_36086</name>
</gene>
<organism evidence="1 2">
    <name type="scientific">Gossypium arboreum</name>
    <name type="common">Tree cotton</name>
    <name type="synonym">Gossypium nanking</name>
    <dbReference type="NCBI Taxonomy" id="29729"/>
    <lineage>
        <taxon>Eukaryota</taxon>
        <taxon>Viridiplantae</taxon>
        <taxon>Streptophyta</taxon>
        <taxon>Embryophyta</taxon>
        <taxon>Tracheophyta</taxon>
        <taxon>Spermatophyta</taxon>
        <taxon>Magnoliopsida</taxon>
        <taxon>eudicotyledons</taxon>
        <taxon>Gunneridae</taxon>
        <taxon>Pentapetalae</taxon>
        <taxon>rosids</taxon>
        <taxon>malvids</taxon>
        <taxon>Malvales</taxon>
        <taxon>Malvaceae</taxon>
        <taxon>Malvoideae</taxon>
        <taxon>Gossypium</taxon>
    </lineage>
</organism>
<dbReference type="Proteomes" id="UP000032142">
    <property type="component" value="Unassembled WGS sequence"/>
</dbReference>
<dbReference type="AlphaFoldDB" id="A0A0B0N8C5"/>
<protein>
    <submittedName>
        <fullName evidence="1">Uncharacterized protein</fullName>
    </submittedName>
</protein>
<comment type="caution">
    <text evidence="1">The sequence shown here is derived from an EMBL/GenBank/DDBJ whole genome shotgun (WGS) entry which is preliminary data.</text>
</comment>
<evidence type="ECO:0000313" key="1">
    <source>
        <dbReference type="EMBL" id="KHG08902.1"/>
    </source>
</evidence>
<proteinExistence type="predicted"/>
<keyword evidence="2" id="KW-1185">Reference proteome</keyword>
<name>A0A0B0N8C5_GOSAR</name>
<dbReference type="EMBL" id="JRRC01514852">
    <property type="protein sequence ID" value="KHG08902.1"/>
    <property type="molecule type" value="Genomic_DNA"/>
</dbReference>